<protein>
    <submittedName>
        <fullName evidence="1">RagB/SusD domain-containing protein</fullName>
    </submittedName>
</protein>
<dbReference type="eggNOG" id="ENOG502ZC90">
    <property type="taxonomic scope" value="Bacteria"/>
</dbReference>
<reference evidence="1 2" key="1">
    <citation type="journal article" date="2014" name="Genome Announc.">
        <title>Genome Sequence and Methylome of Soil Bacterium Gemmatirosa kalamazoonensis KBS708T, a Member of the Rarely Cultivated Gemmatimonadetes Phylum.</title>
        <authorList>
            <person name="Debruyn J.M."/>
            <person name="Radosevich M."/>
            <person name="Wommack K.E."/>
            <person name="Polson S.W."/>
            <person name="Hauser L.J."/>
            <person name="Fawaz M.N."/>
            <person name="Korlach J."/>
            <person name="Tsai Y.C."/>
        </authorList>
    </citation>
    <scope>NUCLEOTIDE SEQUENCE [LARGE SCALE GENOMIC DNA]</scope>
    <source>
        <strain evidence="1 2">KBS708</strain>
    </source>
</reference>
<organism evidence="1 2">
    <name type="scientific">Gemmatirosa kalamazoonensis</name>
    <dbReference type="NCBI Taxonomy" id="861299"/>
    <lineage>
        <taxon>Bacteria</taxon>
        <taxon>Pseudomonadati</taxon>
        <taxon>Gemmatimonadota</taxon>
        <taxon>Gemmatimonadia</taxon>
        <taxon>Gemmatimonadales</taxon>
        <taxon>Gemmatimonadaceae</taxon>
        <taxon>Gemmatirosa</taxon>
    </lineage>
</organism>
<dbReference type="InterPro" id="IPR011990">
    <property type="entry name" value="TPR-like_helical_dom_sf"/>
</dbReference>
<dbReference type="SUPFAM" id="SSF48452">
    <property type="entry name" value="TPR-like"/>
    <property type="match status" value="1"/>
</dbReference>
<dbReference type="STRING" id="861299.J421_1220"/>
<proteinExistence type="predicted"/>
<dbReference type="EMBL" id="CP007128">
    <property type="protein sequence ID" value="AHG88757.1"/>
    <property type="molecule type" value="Genomic_DNA"/>
</dbReference>
<keyword evidence="2" id="KW-1185">Reference proteome</keyword>
<name>W0REA2_9BACT</name>
<dbReference type="Gene3D" id="1.25.40.390">
    <property type="match status" value="1"/>
</dbReference>
<dbReference type="HOGENOM" id="CLU_036286_0_0_0"/>
<evidence type="ECO:0000313" key="2">
    <source>
        <dbReference type="Proteomes" id="UP000019151"/>
    </source>
</evidence>
<sequence>MRHTSIVVRDTEHGAWSGQRGAHFARHALRSTLCALLLAGCQDLAVTNPNEPDRARATQQPTSAESFVASAFRTWWPVAGHDDYPAWALSTVAHEITSGFADFGQLEPSAEPRSAWNNSPANSRNQVNQDPWYGLYRTISSVNDALISIDSGLVIGDAARTTRTQAVGKFIQGISHGYLGLYYDKAFIVDEKLALDTITKPQFHPYPEVIKAAVSELDQSIADANKAPSFTLPVDAWLFQAMTKDQFVRLANSFAARLLAYSPRSRDERAKVDWNEVIRRIDAGIQTDFAPVAQTDILWDDWKRLVARVRSGPPSDYGRPSYWLLGPADSTNGFINWMNTPLESRQPFQIRTKDRRIQGAGGPATPGKYVGYQQATIFAASRGTYRYSYYYFLRWGTGNSWQSGPQPAMTTTEMDLLKAEALIRLGRAAEAVPLINKTRVANGQLPPVTVDGPPNEPGCVPRKLNGGCGSLWDALRYEKGIELVGMSGVTAFFDARGWQTLAENSFTQLPVPGRELGTLQLDLYTFGGPGGQSIAPAPDPEKCPVTGLARCP</sequence>
<dbReference type="KEGG" id="gba:J421_1220"/>
<dbReference type="AlphaFoldDB" id="W0REA2"/>
<dbReference type="InParanoid" id="W0REA2"/>
<accession>W0REA2</accession>
<gene>
    <name evidence="1" type="ORF">J421_1220</name>
</gene>
<evidence type="ECO:0000313" key="1">
    <source>
        <dbReference type="EMBL" id="AHG88757.1"/>
    </source>
</evidence>
<dbReference type="Proteomes" id="UP000019151">
    <property type="component" value="Chromosome"/>
</dbReference>